<reference evidence="1 2" key="1">
    <citation type="submission" date="2022-04" db="EMBL/GenBank/DDBJ databases">
        <title>Gracilibacillus sp. isolated from saltern.</title>
        <authorList>
            <person name="Won M."/>
            <person name="Lee C.-M."/>
            <person name="Woen H.-Y."/>
            <person name="Kwon S.-W."/>
        </authorList>
    </citation>
    <scope>NUCLEOTIDE SEQUENCE [LARGE SCALE GENOMIC DNA]</scope>
    <source>
        <strain evidence="1 2">SSWR10-1</strain>
    </source>
</reference>
<sequence>MAMLLLLKQKTSLGQLIDHVPELCIAMLQARIPCRNSNNFSLGICVTGDYRKEDLTIATKASIDELQEALVKDNIGKYDKLHHQMPVTVGKRVVFIIIEKH</sequence>
<dbReference type="EMBL" id="CP095072">
    <property type="protein sequence ID" value="UOQ49157.1"/>
    <property type="molecule type" value="Genomic_DNA"/>
</dbReference>
<organism evidence="1 2">
    <name type="scientific">Gracilibacillus caseinilyticus</name>
    <dbReference type="NCBI Taxonomy" id="2932256"/>
    <lineage>
        <taxon>Bacteria</taxon>
        <taxon>Bacillati</taxon>
        <taxon>Bacillota</taxon>
        <taxon>Bacilli</taxon>
        <taxon>Bacillales</taxon>
        <taxon>Bacillaceae</taxon>
        <taxon>Gracilibacillus</taxon>
    </lineage>
</organism>
<dbReference type="Proteomes" id="UP000831782">
    <property type="component" value="Chromosome"/>
</dbReference>
<dbReference type="RefSeq" id="WP_244720766.1">
    <property type="nucleotide sequence ID" value="NZ_CP095072.1"/>
</dbReference>
<gene>
    <name evidence="1" type="ORF">MUN88_03255</name>
</gene>
<keyword evidence="2" id="KW-1185">Reference proteome</keyword>
<evidence type="ECO:0000313" key="1">
    <source>
        <dbReference type="EMBL" id="UOQ49157.1"/>
    </source>
</evidence>
<accession>A0ABY4EZ86</accession>
<evidence type="ECO:0000313" key="2">
    <source>
        <dbReference type="Proteomes" id="UP000831782"/>
    </source>
</evidence>
<proteinExistence type="predicted"/>
<protein>
    <submittedName>
        <fullName evidence="1">Uncharacterized protein</fullName>
    </submittedName>
</protein>
<name>A0ABY4EZ86_9BACI</name>